<dbReference type="PATRIC" id="fig|1348973.3.peg.2950"/>
<proteinExistence type="predicted"/>
<dbReference type="Proteomes" id="UP000027936">
    <property type="component" value="Unassembled WGS sequence"/>
</dbReference>
<dbReference type="AlphaFoldDB" id="A0A072NWZ5"/>
<dbReference type="EMBL" id="JJRY01000012">
    <property type="protein sequence ID" value="KEF37745.1"/>
    <property type="molecule type" value="Genomic_DNA"/>
</dbReference>
<comment type="caution">
    <text evidence="4">The sequence shown here is derived from an EMBL/GenBank/DDBJ whole genome shotgun (WGS) entry which is preliminary data.</text>
</comment>
<gene>
    <name evidence="4" type="ORF">M670_03048</name>
</gene>
<feature type="compositionally biased region" description="Basic and acidic residues" evidence="1">
    <location>
        <begin position="211"/>
        <end position="225"/>
    </location>
</feature>
<keyword evidence="2" id="KW-1133">Transmembrane helix</keyword>
<evidence type="ECO:0000313" key="5">
    <source>
        <dbReference type="Proteomes" id="UP000027936"/>
    </source>
</evidence>
<protein>
    <submittedName>
        <fullName evidence="4">Uncharacterized protein</fullName>
    </submittedName>
</protein>
<dbReference type="OrthoDB" id="2566057at2"/>
<evidence type="ECO:0000256" key="3">
    <source>
        <dbReference type="SAM" id="SignalP"/>
    </source>
</evidence>
<name>A0A072NWZ5_SCHAZ</name>
<feature type="transmembrane region" description="Helical" evidence="2">
    <location>
        <begin position="244"/>
        <end position="263"/>
    </location>
</feature>
<reference evidence="4 5" key="1">
    <citation type="submission" date="2014-04" db="EMBL/GenBank/DDBJ databases">
        <title>Draft genome sequence of Bacillus azotoformans MEV2011, a (co-) denitrifying strain unable to grow in the presence of oxygen.</title>
        <authorList>
            <person name="Nielsen M."/>
            <person name="Schreiber L."/>
            <person name="Finster K."/>
            <person name="Schramm A."/>
        </authorList>
    </citation>
    <scope>NUCLEOTIDE SEQUENCE [LARGE SCALE GENOMIC DNA]</scope>
    <source>
        <strain evidence="4 5">MEV2011</strain>
    </source>
</reference>
<evidence type="ECO:0000313" key="4">
    <source>
        <dbReference type="EMBL" id="KEF37745.1"/>
    </source>
</evidence>
<feature type="signal peptide" evidence="3">
    <location>
        <begin position="1"/>
        <end position="26"/>
    </location>
</feature>
<feature type="compositionally biased region" description="Gly residues" evidence="1">
    <location>
        <begin position="158"/>
        <end position="167"/>
    </location>
</feature>
<keyword evidence="2" id="KW-0812">Transmembrane</keyword>
<evidence type="ECO:0000256" key="2">
    <source>
        <dbReference type="SAM" id="Phobius"/>
    </source>
</evidence>
<evidence type="ECO:0000256" key="1">
    <source>
        <dbReference type="SAM" id="MobiDB-lite"/>
    </source>
</evidence>
<accession>A0A072NWZ5</accession>
<dbReference type="RefSeq" id="WP_051678236.1">
    <property type="nucleotide sequence ID" value="NZ_JJRY01000012.1"/>
</dbReference>
<keyword evidence="2" id="KW-0472">Membrane</keyword>
<feature type="compositionally biased region" description="Acidic residues" evidence="1">
    <location>
        <begin position="186"/>
        <end position="199"/>
    </location>
</feature>
<organism evidence="4 5">
    <name type="scientific">Schinkia azotoformans MEV2011</name>
    <dbReference type="NCBI Taxonomy" id="1348973"/>
    <lineage>
        <taxon>Bacteria</taxon>
        <taxon>Bacillati</taxon>
        <taxon>Bacillota</taxon>
        <taxon>Bacilli</taxon>
        <taxon>Bacillales</taxon>
        <taxon>Bacillaceae</taxon>
        <taxon>Calidifontibacillus/Schinkia group</taxon>
        <taxon>Schinkia</taxon>
    </lineage>
</organism>
<keyword evidence="3" id="KW-0732">Signal</keyword>
<sequence>MKKRMIIPAIIFAFLVFLMMPPTLQAESTTQIDIGTKTNGYLFDLSNLKPGDRAYRILTIQNRGQRDFSYNTTAKFQDGDEKLYNEFLLKVSDANGTLHEGYLKDFRGLTPRFLKSINEEDLMFELEFPYELGNEFQGLGFEVEFKFIVEGYDPPPGGGGGGSGGGSDNPSNPDKPNTPTQPGDPENPDDSIIPEDPGDPQEQTNPLELQDPDKIYPQHPIDPEKLNSPPVDGQILPSTATNTFNFVLGGFTLLAIGGILLFFRRERTVVIKNNLTLMVCIIKVRL</sequence>
<dbReference type="NCBIfam" id="TIGR01167">
    <property type="entry name" value="LPXTG_anchor"/>
    <property type="match status" value="1"/>
</dbReference>
<feature type="chain" id="PRO_5001681164" evidence="3">
    <location>
        <begin position="27"/>
        <end position="286"/>
    </location>
</feature>
<feature type="region of interest" description="Disordered" evidence="1">
    <location>
        <begin position="152"/>
        <end position="231"/>
    </location>
</feature>